<evidence type="ECO:0000313" key="4">
    <source>
        <dbReference type="Proteomes" id="UP001497457"/>
    </source>
</evidence>
<feature type="signal peptide" evidence="2">
    <location>
        <begin position="1"/>
        <end position="30"/>
    </location>
</feature>
<keyword evidence="2" id="KW-0732">Signal</keyword>
<keyword evidence="4" id="KW-1185">Reference proteome</keyword>
<dbReference type="InterPro" id="IPR035669">
    <property type="entry name" value="SGNH_plant_lipase-like"/>
</dbReference>
<comment type="similarity">
    <text evidence="1">Belongs to the 'GDSL' lipolytic enzyme family.</text>
</comment>
<dbReference type="InterPro" id="IPR050592">
    <property type="entry name" value="GDSL_lipolytic_enzyme"/>
</dbReference>
<dbReference type="InterPro" id="IPR036514">
    <property type="entry name" value="SGNH_hydro_sf"/>
</dbReference>
<dbReference type="EMBL" id="OZ075114">
    <property type="protein sequence ID" value="CAL5059850.1"/>
    <property type="molecule type" value="Genomic_DNA"/>
</dbReference>
<proteinExistence type="inferred from homology"/>
<dbReference type="Pfam" id="PF00657">
    <property type="entry name" value="Lipase_GDSL"/>
    <property type="match status" value="1"/>
</dbReference>
<evidence type="ECO:0008006" key="5">
    <source>
        <dbReference type="Google" id="ProtNLM"/>
    </source>
</evidence>
<dbReference type="CDD" id="cd01837">
    <property type="entry name" value="SGNH_plant_lipase_like"/>
    <property type="match status" value="1"/>
</dbReference>
<dbReference type="PANTHER" id="PTHR45642">
    <property type="entry name" value="GDSL ESTERASE/LIPASE EXL3"/>
    <property type="match status" value="1"/>
</dbReference>
<name>A0ABC9EK44_9POAL</name>
<dbReference type="Gene3D" id="3.40.50.1110">
    <property type="entry name" value="SGNH hydrolase"/>
    <property type="match status" value="1"/>
</dbReference>
<dbReference type="Proteomes" id="UP001497457">
    <property type="component" value="Chromosome 4rd"/>
</dbReference>
<sequence length="364" mass="38815">MSTLRRRSLLPITLLLQLHILSGVPAPAAAKVPALFVFGDSTVDTGNNNYIPTVIKSDFAPYGRDLRDGQPTGRFSNGRLAVDFISEAFGLPPLVPAYLDSNADISSLATGACFASAGAGYDNATSDLFSVMPIWEELEYFKEHASRLRSFHGDAKAEETLSEALYIVSMGTNDFLENYYAMPSGDAARHAAAAPEYAGYLLGVAEAFARALHALGARKLDLNGLPPMGCLPLERRAMTGACTEEYNAAARAFNAGLRDLVARLDGAGDEEGGLGDGARVVYGDVYGAVEEVLADPAAHGFEVVGAGCCGVTGRFEMGYMCNGASPLTCADAGKYAFWDAIHPTEHLHRFIADRKMNTSLYVFL</sequence>
<evidence type="ECO:0000256" key="2">
    <source>
        <dbReference type="SAM" id="SignalP"/>
    </source>
</evidence>
<dbReference type="SUPFAM" id="SSF52266">
    <property type="entry name" value="SGNH hydrolase"/>
    <property type="match status" value="1"/>
</dbReference>
<evidence type="ECO:0000313" key="3">
    <source>
        <dbReference type="EMBL" id="CAL5059850.1"/>
    </source>
</evidence>
<reference evidence="3" key="1">
    <citation type="submission" date="2024-10" db="EMBL/GenBank/DDBJ databases">
        <authorList>
            <person name="Ryan C."/>
        </authorList>
    </citation>
    <scope>NUCLEOTIDE SEQUENCE [LARGE SCALE GENOMIC DNA]</scope>
</reference>
<organism evidence="3 4">
    <name type="scientific">Urochloa decumbens</name>
    <dbReference type="NCBI Taxonomy" id="240449"/>
    <lineage>
        <taxon>Eukaryota</taxon>
        <taxon>Viridiplantae</taxon>
        <taxon>Streptophyta</taxon>
        <taxon>Embryophyta</taxon>
        <taxon>Tracheophyta</taxon>
        <taxon>Spermatophyta</taxon>
        <taxon>Magnoliopsida</taxon>
        <taxon>Liliopsida</taxon>
        <taxon>Poales</taxon>
        <taxon>Poaceae</taxon>
        <taxon>PACMAD clade</taxon>
        <taxon>Panicoideae</taxon>
        <taxon>Panicodae</taxon>
        <taxon>Paniceae</taxon>
        <taxon>Melinidinae</taxon>
        <taxon>Urochloa</taxon>
    </lineage>
</organism>
<dbReference type="InterPro" id="IPR001087">
    <property type="entry name" value="GDSL"/>
</dbReference>
<dbReference type="AlphaFoldDB" id="A0ABC9EK44"/>
<gene>
    <name evidence="3" type="ORF">URODEC1_LOCUS96834</name>
</gene>
<evidence type="ECO:0000256" key="1">
    <source>
        <dbReference type="ARBA" id="ARBA00008668"/>
    </source>
</evidence>
<feature type="chain" id="PRO_5044892372" description="GDSL esterase/lipase" evidence="2">
    <location>
        <begin position="31"/>
        <end position="364"/>
    </location>
</feature>
<dbReference type="PANTHER" id="PTHR45642:SF151">
    <property type="entry name" value="OS04G0547800 PROTEIN"/>
    <property type="match status" value="1"/>
</dbReference>
<protein>
    <recommendedName>
        <fullName evidence="5">GDSL esterase/lipase</fullName>
    </recommendedName>
</protein>
<accession>A0ABC9EK44</accession>